<organism evidence="2 3">
    <name type="scientific">Bagarius yarrelli</name>
    <name type="common">Goonch</name>
    <name type="synonym">Bagrus yarrelli</name>
    <dbReference type="NCBI Taxonomy" id="175774"/>
    <lineage>
        <taxon>Eukaryota</taxon>
        <taxon>Metazoa</taxon>
        <taxon>Chordata</taxon>
        <taxon>Craniata</taxon>
        <taxon>Vertebrata</taxon>
        <taxon>Euteleostomi</taxon>
        <taxon>Actinopterygii</taxon>
        <taxon>Neopterygii</taxon>
        <taxon>Teleostei</taxon>
        <taxon>Ostariophysi</taxon>
        <taxon>Siluriformes</taxon>
        <taxon>Sisoridae</taxon>
        <taxon>Sisorinae</taxon>
        <taxon>Bagarius</taxon>
    </lineage>
</organism>
<feature type="compositionally biased region" description="Polar residues" evidence="1">
    <location>
        <begin position="112"/>
        <end position="128"/>
    </location>
</feature>
<evidence type="ECO:0000256" key="1">
    <source>
        <dbReference type="SAM" id="MobiDB-lite"/>
    </source>
</evidence>
<feature type="region of interest" description="Disordered" evidence="1">
    <location>
        <begin position="16"/>
        <end position="91"/>
    </location>
</feature>
<feature type="compositionally biased region" description="Polar residues" evidence="1">
    <location>
        <begin position="37"/>
        <end position="50"/>
    </location>
</feature>
<feature type="region of interest" description="Disordered" evidence="1">
    <location>
        <begin position="112"/>
        <end position="139"/>
    </location>
</feature>
<evidence type="ECO:0000313" key="3">
    <source>
        <dbReference type="Proteomes" id="UP000319801"/>
    </source>
</evidence>
<evidence type="ECO:0000313" key="2">
    <source>
        <dbReference type="EMBL" id="TSL22074.1"/>
    </source>
</evidence>
<sequence length="139" mass="15445">MSSSVPVFVSCENVLRKETGDKSSPHRPLHVTFKSPHVSSVRQKASSMTECHSPAATGGKNDERDERKYRKGIRQSQQGIKAAMRQSRRKSNATALTFLSVSTADARQTCRLQAQRNSGSPSSLSLVHTQHPELQHTRY</sequence>
<reference evidence="2 3" key="1">
    <citation type="journal article" date="2019" name="Genome Biol. Evol.">
        <title>Whole-Genome Sequencing of the Giant Devil Catfish, Bagarius yarrelli.</title>
        <authorList>
            <person name="Jiang W."/>
            <person name="Lv Y."/>
            <person name="Cheng L."/>
            <person name="Yang K."/>
            <person name="Chao B."/>
            <person name="Wang X."/>
            <person name="Li Y."/>
            <person name="Pan X."/>
            <person name="You X."/>
            <person name="Zhang Y."/>
            <person name="Yang J."/>
            <person name="Li J."/>
            <person name="Zhang X."/>
            <person name="Liu S."/>
            <person name="Sun C."/>
            <person name="Yang J."/>
            <person name="Shi Q."/>
        </authorList>
    </citation>
    <scope>NUCLEOTIDE SEQUENCE [LARGE SCALE GENOMIC DNA]</scope>
    <source>
        <strain evidence="2">JWS20170419001</strain>
        <tissue evidence="2">Muscle</tissue>
    </source>
</reference>
<protein>
    <submittedName>
        <fullName evidence="2">Uncharacterized protein</fullName>
    </submittedName>
</protein>
<keyword evidence="3" id="KW-1185">Reference proteome</keyword>
<dbReference type="AlphaFoldDB" id="A0A556TY39"/>
<dbReference type="Proteomes" id="UP000319801">
    <property type="component" value="Unassembled WGS sequence"/>
</dbReference>
<dbReference type="EMBL" id="VCAZ01000028">
    <property type="protein sequence ID" value="TSL22074.1"/>
    <property type="molecule type" value="Genomic_DNA"/>
</dbReference>
<feature type="compositionally biased region" description="Basic and acidic residues" evidence="1">
    <location>
        <begin position="130"/>
        <end position="139"/>
    </location>
</feature>
<accession>A0A556TY39</accession>
<gene>
    <name evidence="2" type="ORF">Baya_6370</name>
</gene>
<comment type="caution">
    <text evidence="2">The sequence shown here is derived from an EMBL/GenBank/DDBJ whole genome shotgun (WGS) entry which is preliminary data.</text>
</comment>
<name>A0A556TY39_BAGYA</name>
<proteinExistence type="predicted"/>